<keyword evidence="1" id="KW-0723">Serine/threonine-protein kinase</keyword>
<dbReference type="PANTHER" id="PTHR47763:SF4">
    <property type="entry name" value="ALPHA-PROTEIN KINASE VWKA"/>
    <property type="match status" value="1"/>
</dbReference>
<dbReference type="Pfam" id="PF02816">
    <property type="entry name" value="Alpha_kinase"/>
    <property type="match status" value="1"/>
</dbReference>
<evidence type="ECO:0000256" key="1">
    <source>
        <dbReference type="ARBA" id="ARBA00022527"/>
    </source>
</evidence>
<reference evidence="5 6" key="1">
    <citation type="submission" date="2017-08" db="EMBL/GenBank/DDBJ databases">
        <title>Acidophilic green algal genome provides insights into adaptation to an acidic environment.</title>
        <authorList>
            <person name="Hirooka S."/>
            <person name="Hirose Y."/>
            <person name="Kanesaki Y."/>
            <person name="Higuchi S."/>
            <person name="Fujiwara T."/>
            <person name="Onuma R."/>
            <person name="Era A."/>
            <person name="Ohbayashi R."/>
            <person name="Uzuka A."/>
            <person name="Nozaki H."/>
            <person name="Yoshikawa H."/>
            <person name="Miyagishima S.Y."/>
        </authorList>
    </citation>
    <scope>NUCLEOTIDE SEQUENCE [LARGE SCALE GENOMIC DNA]</scope>
    <source>
        <strain evidence="5 6">NIES-2499</strain>
    </source>
</reference>
<name>A0A250X8M5_9CHLO</name>
<keyword evidence="2" id="KW-0808">Transferase</keyword>
<dbReference type="Gene3D" id="3.30.200.20">
    <property type="entry name" value="Phosphorylase Kinase, domain 1"/>
    <property type="match status" value="1"/>
</dbReference>
<keyword evidence="6" id="KW-1185">Reference proteome</keyword>
<evidence type="ECO:0000259" key="4">
    <source>
        <dbReference type="PROSITE" id="PS51158"/>
    </source>
</evidence>
<dbReference type="InterPro" id="IPR004166">
    <property type="entry name" value="a-kinase_dom"/>
</dbReference>
<proteinExistence type="predicted"/>
<dbReference type="GO" id="GO:0005524">
    <property type="term" value="F:ATP binding"/>
    <property type="evidence" value="ECO:0007669"/>
    <property type="project" value="InterPro"/>
</dbReference>
<dbReference type="OrthoDB" id="544387at2759"/>
<feature type="domain" description="Alpha-type protein kinase" evidence="4">
    <location>
        <begin position="9"/>
        <end position="233"/>
    </location>
</feature>
<dbReference type="Proteomes" id="UP000232323">
    <property type="component" value="Unassembled WGS sequence"/>
</dbReference>
<dbReference type="PROSITE" id="PS51158">
    <property type="entry name" value="ALPHA_KINASE"/>
    <property type="match status" value="1"/>
</dbReference>
<gene>
    <name evidence="5" type="ORF">CEUSTIGMA_g6682.t1</name>
</gene>
<dbReference type="EMBL" id="BEGY01000040">
    <property type="protein sequence ID" value="GAX79242.1"/>
    <property type="molecule type" value="Genomic_DNA"/>
</dbReference>
<evidence type="ECO:0000256" key="3">
    <source>
        <dbReference type="ARBA" id="ARBA00022777"/>
    </source>
</evidence>
<dbReference type="GO" id="GO:0004674">
    <property type="term" value="F:protein serine/threonine kinase activity"/>
    <property type="evidence" value="ECO:0007669"/>
    <property type="project" value="UniProtKB-KW"/>
</dbReference>
<accession>A0A250X8M5</accession>
<evidence type="ECO:0000313" key="6">
    <source>
        <dbReference type="Proteomes" id="UP000232323"/>
    </source>
</evidence>
<dbReference type="InterPro" id="IPR011009">
    <property type="entry name" value="Kinase-like_dom_sf"/>
</dbReference>
<protein>
    <recommendedName>
        <fullName evidence="4">Alpha-type protein kinase domain-containing protein</fullName>
    </recommendedName>
</protein>
<dbReference type="PANTHER" id="PTHR47763">
    <property type="entry name" value="ALPHA-PROTEIN KINASE VWKA"/>
    <property type="match status" value="1"/>
</dbReference>
<organism evidence="5 6">
    <name type="scientific">Chlamydomonas eustigma</name>
    <dbReference type="NCBI Taxonomy" id="1157962"/>
    <lineage>
        <taxon>Eukaryota</taxon>
        <taxon>Viridiplantae</taxon>
        <taxon>Chlorophyta</taxon>
        <taxon>core chlorophytes</taxon>
        <taxon>Chlorophyceae</taxon>
        <taxon>CS clade</taxon>
        <taxon>Chlamydomonadales</taxon>
        <taxon>Chlamydomonadaceae</taxon>
        <taxon>Chlamydomonas</taxon>
    </lineage>
</organism>
<dbReference type="STRING" id="1157962.A0A250X8M5"/>
<dbReference type="InterPro" id="IPR052969">
    <property type="entry name" value="Thr-specific_kinase-like"/>
</dbReference>
<sequence length="233" mass="26257">MTSATEMLDAIKSKKPLELEEFKSSEIKIAPNPFSSSGAERWPYYAQIEDSSIPFVVKRFKEQLGESMEKAHARGRYQTQVYIQNACAAFAKQFNNEVKKAAILDAKPLSFTMATLVEVFVGTTKTMLYNMEKELEGFDKWTNNAGGISIKDELVTAFSHWKHHFSGGVVMISDLQGFLNNDTGIYWLCDPAIHCLLDILGWGLTNLGEKGMDLFFESHKCNKVCKALGLRHR</sequence>
<comment type="caution">
    <text evidence="5">The sequence shown here is derived from an EMBL/GenBank/DDBJ whole genome shotgun (WGS) entry which is preliminary data.</text>
</comment>
<dbReference type="Gene3D" id="3.20.200.10">
    <property type="entry name" value="MHCK/EF2 kinase"/>
    <property type="match status" value="1"/>
</dbReference>
<dbReference type="SUPFAM" id="SSF56112">
    <property type="entry name" value="Protein kinase-like (PK-like)"/>
    <property type="match status" value="1"/>
</dbReference>
<dbReference type="AlphaFoldDB" id="A0A250X8M5"/>
<dbReference type="SMART" id="SM00811">
    <property type="entry name" value="Alpha_kinase"/>
    <property type="match status" value="1"/>
</dbReference>
<evidence type="ECO:0000313" key="5">
    <source>
        <dbReference type="EMBL" id="GAX79242.1"/>
    </source>
</evidence>
<evidence type="ECO:0000256" key="2">
    <source>
        <dbReference type="ARBA" id="ARBA00022679"/>
    </source>
</evidence>
<keyword evidence="3" id="KW-0418">Kinase</keyword>